<dbReference type="GO" id="GO:0019843">
    <property type="term" value="F:rRNA binding"/>
    <property type="evidence" value="ECO:0007669"/>
    <property type="project" value="InterPro"/>
</dbReference>
<dbReference type="SUPFAM" id="SSF54995">
    <property type="entry name" value="Ribosomal protein S6"/>
    <property type="match status" value="1"/>
</dbReference>
<evidence type="ECO:0000313" key="5">
    <source>
        <dbReference type="Proteomes" id="UP000229370"/>
    </source>
</evidence>
<dbReference type="GO" id="GO:0003735">
    <property type="term" value="F:structural constituent of ribosome"/>
    <property type="evidence" value="ECO:0007669"/>
    <property type="project" value="InterPro"/>
</dbReference>
<keyword evidence="4" id="KW-0689">Ribosomal protein</keyword>
<organism evidence="4 5">
    <name type="scientific">Candidatus Roizmanbacteria bacterium CG_4_8_14_3_um_filter_36_10</name>
    <dbReference type="NCBI Taxonomy" id="1974834"/>
    <lineage>
        <taxon>Bacteria</taxon>
        <taxon>Candidatus Roizmaniibacteriota</taxon>
    </lineage>
</organism>
<sequence>LKKIKELITSLNGKINQEESWGKKTLAFPIKKNRSASFYQWIIELAKPQIKEFKEKLNFNTKIIRYLILTHEL</sequence>
<name>A0A2M8GLF4_9BACT</name>
<proteinExistence type="inferred from homology"/>
<comment type="similarity">
    <text evidence="1">Belongs to the bacterial ribosomal protein bS6 family.</text>
</comment>
<keyword evidence="4" id="KW-0687">Ribonucleoprotein</keyword>
<accession>A0A2M8GLF4</accession>
<evidence type="ECO:0000256" key="2">
    <source>
        <dbReference type="ARBA" id="ARBA00035294"/>
    </source>
</evidence>
<dbReference type="CDD" id="cd00473">
    <property type="entry name" value="bS6"/>
    <property type="match status" value="1"/>
</dbReference>
<gene>
    <name evidence="4" type="primary">rpsF</name>
    <name evidence="4" type="ORF">CO007_05680</name>
</gene>
<dbReference type="Gene3D" id="3.30.70.60">
    <property type="match status" value="1"/>
</dbReference>
<dbReference type="InterPro" id="IPR035980">
    <property type="entry name" value="Ribosomal_bS6_sf"/>
</dbReference>
<dbReference type="Proteomes" id="UP000229370">
    <property type="component" value="Unassembled WGS sequence"/>
</dbReference>
<dbReference type="AlphaFoldDB" id="A0A2M8GLF4"/>
<feature type="non-terminal residue" evidence="4">
    <location>
        <position position="1"/>
    </location>
</feature>
<dbReference type="NCBIfam" id="TIGR00166">
    <property type="entry name" value="S6"/>
    <property type="match status" value="1"/>
</dbReference>
<dbReference type="InterPro" id="IPR000529">
    <property type="entry name" value="Ribosomal_bS6"/>
</dbReference>
<comment type="caution">
    <text evidence="4">The sequence shown here is derived from an EMBL/GenBank/DDBJ whole genome shotgun (WGS) entry which is preliminary data.</text>
</comment>
<dbReference type="InterPro" id="IPR014717">
    <property type="entry name" value="Transl_elong_EF1B/ribsomal_bS6"/>
</dbReference>
<protein>
    <recommendedName>
        <fullName evidence="2">Small ribosomal subunit protein bS6</fullName>
    </recommendedName>
    <alternativeName>
        <fullName evidence="3">30S ribosomal protein S6</fullName>
    </alternativeName>
</protein>
<evidence type="ECO:0000256" key="3">
    <source>
        <dbReference type="ARBA" id="ARBA00035520"/>
    </source>
</evidence>
<dbReference type="EMBL" id="PFQK01000097">
    <property type="protein sequence ID" value="PJC81259.1"/>
    <property type="molecule type" value="Genomic_DNA"/>
</dbReference>
<dbReference type="GO" id="GO:0005840">
    <property type="term" value="C:ribosome"/>
    <property type="evidence" value="ECO:0007669"/>
    <property type="project" value="UniProtKB-KW"/>
</dbReference>
<dbReference type="InterPro" id="IPR020814">
    <property type="entry name" value="Ribosomal_S6_plastid/chlpt"/>
</dbReference>
<reference evidence="5" key="1">
    <citation type="submission" date="2017-09" db="EMBL/GenBank/DDBJ databases">
        <title>Depth-based differentiation of microbial function through sediment-hosted aquifers and enrichment of novel symbionts in the deep terrestrial subsurface.</title>
        <authorList>
            <person name="Probst A.J."/>
            <person name="Ladd B."/>
            <person name="Jarett J.K."/>
            <person name="Geller-Mcgrath D.E."/>
            <person name="Sieber C.M.K."/>
            <person name="Emerson J.B."/>
            <person name="Anantharaman K."/>
            <person name="Thomas B.C."/>
            <person name="Malmstrom R."/>
            <person name="Stieglmeier M."/>
            <person name="Klingl A."/>
            <person name="Woyke T."/>
            <person name="Ryan C.M."/>
            <person name="Banfield J.F."/>
        </authorList>
    </citation>
    <scope>NUCLEOTIDE SEQUENCE [LARGE SCALE GENOMIC DNA]</scope>
</reference>
<dbReference type="Pfam" id="PF01250">
    <property type="entry name" value="Ribosomal_S6"/>
    <property type="match status" value="1"/>
</dbReference>
<evidence type="ECO:0000313" key="4">
    <source>
        <dbReference type="EMBL" id="PJC81259.1"/>
    </source>
</evidence>
<evidence type="ECO:0000256" key="1">
    <source>
        <dbReference type="ARBA" id="ARBA00009512"/>
    </source>
</evidence>
<dbReference type="GO" id="GO:0006412">
    <property type="term" value="P:translation"/>
    <property type="evidence" value="ECO:0007669"/>
    <property type="project" value="InterPro"/>
</dbReference>